<name>A0A2H0RAX1_UNCKA</name>
<feature type="transmembrane region" description="Helical" evidence="1">
    <location>
        <begin position="24"/>
        <end position="42"/>
    </location>
</feature>
<dbReference type="EMBL" id="PCXU01000035">
    <property type="protein sequence ID" value="PIR43174.1"/>
    <property type="molecule type" value="Genomic_DNA"/>
</dbReference>
<evidence type="ECO:0000313" key="2">
    <source>
        <dbReference type="EMBL" id="PIR43174.1"/>
    </source>
</evidence>
<evidence type="ECO:0000256" key="1">
    <source>
        <dbReference type="SAM" id="Phobius"/>
    </source>
</evidence>
<comment type="caution">
    <text evidence="2">The sequence shown here is derived from an EMBL/GenBank/DDBJ whole genome shotgun (WGS) entry which is preliminary data.</text>
</comment>
<proteinExistence type="predicted"/>
<protein>
    <recommendedName>
        <fullName evidence="4">Type II secretion system protein M</fullName>
    </recommendedName>
</protein>
<evidence type="ECO:0008006" key="4">
    <source>
        <dbReference type="Google" id="ProtNLM"/>
    </source>
</evidence>
<gene>
    <name evidence="2" type="ORF">COV24_03975</name>
</gene>
<reference evidence="2 3" key="1">
    <citation type="submission" date="2017-09" db="EMBL/GenBank/DDBJ databases">
        <title>Depth-based differentiation of microbial function through sediment-hosted aquifers and enrichment of novel symbionts in the deep terrestrial subsurface.</title>
        <authorList>
            <person name="Probst A.J."/>
            <person name="Ladd B."/>
            <person name="Jarett J.K."/>
            <person name="Geller-Mcgrath D.E."/>
            <person name="Sieber C.M."/>
            <person name="Emerson J.B."/>
            <person name="Anantharaman K."/>
            <person name="Thomas B.C."/>
            <person name="Malmstrom R."/>
            <person name="Stieglmeier M."/>
            <person name="Klingl A."/>
            <person name="Woyke T."/>
            <person name="Ryan C.M."/>
            <person name="Banfield J.F."/>
        </authorList>
    </citation>
    <scope>NUCLEOTIDE SEQUENCE [LARGE SCALE GENOMIC DNA]</scope>
    <source>
        <strain evidence="2">CG10_big_fil_rev_8_21_14_0_10_32_10</strain>
    </source>
</reference>
<evidence type="ECO:0000313" key="3">
    <source>
        <dbReference type="Proteomes" id="UP000230214"/>
    </source>
</evidence>
<dbReference type="InterPro" id="IPR014717">
    <property type="entry name" value="Transl_elong_EF1B/ribsomal_bS6"/>
</dbReference>
<dbReference type="Gene3D" id="3.30.70.60">
    <property type="match status" value="1"/>
</dbReference>
<dbReference type="AlphaFoldDB" id="A0A2H0RAX1"/>
<dbReference type="Proteomes" id="UP000230214">
    <property type="component" value="Unassembled WGS sequence"/>
</dbReference>
<keyword evidence="1" id="KW-0812">Transmembrane</keyword>
<keyword evidence="1" id="KW-1133">Transmembrane helix</keyword>
<accession>A0A2H0RAX1</accession>
<sequence>MEFRAKYLNKVQVFLSDNQNSNKLEFGLTFGLILVLFLFFFLPSYRSIERKIITGKDLDYKIETLNGTLENYKQLSVYYNNIERYEDKILSKIPLEYDPYSIIGKADTYGKKNEVKLTKLNLISKQDGTVSYNMNLSGNFENIDRFFGSLFSDDQFFKVSTLNLTNGKKDAENSLNLVITLSSYYEEK</sequence>
<keyword evidence="1" id="KW-0472">Membrane</keyword>
<organism evidence="2 3">
    <name type="scientific">candidate division WWE3 bacterium CG10_big_fil_rev_8_21_14_0_10_32_10</name>
    <dbReference type="NCBI Taxonomy" id="1975090"/>
    <lineage>
        <taxon>Bacteria</taxon>
        <taxon>Katanobacteria</taxon>
    </lineage>
</organism>